<evidence type="ECO:0000256" key="1">
    <source>
        <dbReference type="ARBA" id="ARBA00000085"/>
    </source>
</evidence>
<comment type="catalytic activity">
    <reaction evidence="1">
        <text>ATP + protein L-histidine = ADP + protein N-phospho-L-histidine.</text>
        <dbReference type="EC" id="2.7.13.3"/>
    </reaction>
</comment>
<dbReference type="PROSITE" id="PS50110">
    <property type="entry name" value="RESPONSE_REGULATORY"/>
    <property type="match status" value="1"/>
</dbReference>
<dbReference type="PANTHER" id="PTHR43065:SF10">
    <property type="entry name" value="PEROXIDE STRESS-ACTIVATED HISTIDINE KINASE MAK3"/>
    <property type="match status" value="1"/>
</dbReference>
<dbReference type="InterPro" id="IPR003661">
    <property type="entry name" value="HisK_dim/P_dom"/>
</dbReference>
<keyword evidence="7" id="KW-0067">ATP-binding</keyword>
<keyword evidence="3 9" id="KW-0597">Phosphoprotein</keyword>
<feature type="domain" description="Histidine kinase" evidence="10">
    <location>
        <begin position="155"/>
        <end position="368"/>
    </location>
</feature>
<evidence type="ECO:0000256" key="7">
    <source>
        <dbReference type="ARBA" id="ARBA00022840"/>
    </source>
</evidence>
<feature type="modified residue" description="4-aspartylphosphate" evidence="9">
    <location>
        <position position="59"/>
    </location>
</feature>
<dbReference type="PANTHER" id="PTHR43065">
    <property type="entry name" value="SENSOR HISTIDINE KINASE"/>
    <property type="match status" value="1"/>
</dbReference>
<dbReference type="SUPFAM" id="SSF47384">
    <property type="entry name" value="Homodimeric domain of signal transducing histidine kinase"/>
    <property type="match status" value="1"/>
</dbReference>
<sequence>MSEPTPKPPPTILVVDDNAAFLDNLNELLGDAGYAVRGASSCRAARACAREGFDVALVDLRLPDGDGTALAAELKEGAPDSEVVLLTGFATLETAVAAVRAGACAYLMKPCAPQELLLTLEQAMRQVRLHGEKRELARRAQMTEKLAAVGTMTAGLSHEIRNPLNAAALQLSVLERRVRKLPDPQQGPLLEPLLLVRDEIRRLDHILEDFLQFARPREFRPGSVDVPALLRRVVDLLSGQAEARKVALEKGPLDESLPPVVGEEERLRQVLINLCLNALEATPAGRKVTVSAGQEGERVWLTVDDEGPGIPQDVRDRIFEPFFTTKAQGSGLGLSIVHAIVTQHGGTLEVGSAPGGGARFILRLPVSR</sequence>
<evidence type="ECO:0000313" key="12">
    <source>
        <dbReference type="EMBL" id="QSQ25455.1"/>
    </source>
</evidence>
<dbReference type="InterPro" id="IPR036097">
    <property type="entry name" value="HisK_dim/P_sf"/>
</dbReference>
<name>A0ABX7P4W2_9BACT</name>
<evidence type="ECO:0000256" key="3">
    <source>
        <dbReference type="ARBA" id="ARBA00022553"/>
    </source>
</evidence>
<dbReference type="EC" id="2.7.13.3" evidence="2"/>
<organism evidence="12 13">
    <name type="scientific">Pyxidicoccus parkwayensis</name>
    <dbReference type="NCBI Taxonomy" id="2813578"/>
    <lineage>
        <taxon>Bacteria</taxon>
        <taxon>Pseudomonadati</taxon>
        <taxon>Myxococcota</taxon>
        <taxon>Myxococcia</taxon>
        <taxon>Myxococcales</taxon>
        <taxon>Cystobacterineae</taxon>
        <taxon>Myxococcaceae</taxon>
        <taxon>Pyxidicoccus</taxon>
    </lineage>
</organism>
<dbReference type="CDD" id="cd00075">
    <property type="entry name" value="HATPase"/>
    <property type="match status" value="1"/>
</dbReference>
<dbReference type="Gene3D" id="3.30.565.10">
    <property type="entry name" value="Histidine kinase-like ATPase, C-terminal domain"/>
    <property type="match status" value="1"/>
</dbReference>
<dbReference type="EMBL" id="CP071090">
    <property type="protein sequence ID" value="QSQ25455.1"/>
    <property type="molecule type" value="Genomic_DNA"/>
</dbReference>
<dbReference type="PRINTS" id="PR00344">
    <property type="entry name" value="BCTRLSENSOR"/>
</dbReference>
<evidence type="ECO:0000256" key="6">
    <source>
        <dbReference type="ARBA" id="ARBA00022777"/>
    </source>
</evidence>
<keyword evidence="5" id="KW-0547">Nucleotide-binding</keyword>
<keyword evidence="4" id="KW-0808">Transferase</keyword>
<dbReference type="InterPro" id="IPR001789">
    <property type="entry name" value="Sig_transdc_resp-reg_receiver"/>
</dbReference>
<evidence type="ECO:0000256" key="2">
    <source>
        <dbReference type="ARBA" id="ARBA00012438"/>
    </source>
</evidence>
<dbReference type="Gene3D" id="3.40.50.2300">
    <property type="match status" value="1"/>
</dbReference>
<dbReference type="InterPro" id="IPR011006">
    <property type="entry name" value="CheY-like_superfamily"/>
</dbReference>
<dbReference type="Gene3D" id="1.10.287.130">
    <property type="match status" value="1"/>
</dbReference>
<dbReference type="SMART" id="SM00387">
    <property type="entry name" value="HATPase_c"/>
    <property type="match status" value="1"/>
</dbReference>
<dbReference type="Pfam" id="PF02518">
    <property type="entry name" value="HATPase_c"/>
    <property type="match status" value="1"/>
</dbReference>
<keyword evidence="13" id="KW-1185">Reference proteome</keyword>
<dbReference type="SUPFAM" id="SSF52172">
    <property type="entry name" value="CheY-like"/>
    <property type="match status" value="1"/>
</dbReference>
<protein>
    <recommendedName>
        <fullName evidence="2">histidine kinase</fullName>
        <ecNumber evidence="2">2.7.13.3</ecNumber>
    </recommendedName>
</protein>
<feature type="domain" description="Response regulatory" evidence="11">
    <location>
        <begin position="11"/>
        <end position="124"/>
    </location>
</feature>
<dbReference type="InterPro" id="IPR004358">
    <property type="entry name" value="Sig_transdc_His_kin-like_C"/>
</dbReference>
<dbReference type="InterPro" id="IPR003594">
    <property type="entry name" value="HATPase_dom"/>
</dbReference>
<evidence type="ECO:0000256" key="5">
    <source>
        <dbReference type="ARBA" id="ARBA00022741"/>
    </source>
</evidence>
<dbReference type="InterPro" id="IPR005467">
    <property type="entry name" value="His_kinase_dom"/>
</dbReference>
<dbReference type="InterPro" id="IPR036890">
    <property type="entry name" value="HATPase_C_sf"/>
</dbReference>
<dbReference type="Pfam" id="PF00072">
    <property type="entry name" value="Response_reg"/>
    <property type="match status" value="1"/>
</dbReference>
<evidence type="ECO:0000256" key="9">
    <source>
        <dbReference type="PROSITE-ProRule" id="PRU00169"/>
    </source>
</evidence>
<dbReference type="SMART" id="SM00388">
    <property type="entry name" value="HisKA"/>
    <property type="match status" value="1"/>
</dbReference>
<dbReference type="CDD" id="cd00082">
    <property type="entry name" value="HisKA"/>
    <property type="match status" value="1"/>
</dbReference>
<dbReference type="SUPFAM" id="SSF55874">
    <property type="entry name" value="ATPase domain of HSP90 chaperone/DNA topoisomerase II/histidine kinase"/>
    <property type="match status" value="1"/>
</dbReference>
<evidence type="ECO:0000256" key="4">
    <source>
        <dbReference type="ARBA" id="ARBA00022679"/>
    </source>
</evidence>
<evidence type="ECO:0000259" key="11">
    <source>
        <dbReference type="PROSITE" id="PS50110"/>
    </source>
</evidence>
<dbReference type="SMART" id="SM00448">
    <property type="entry name" value="REC"/>
    <property type="match status" value="1"/>
</dbReference>
<evidence type="ECO:0000313" key="13">
    <source>
        <dbReference type="Proteomes" id="UP000662747"/>
    </source>
</evidence>
<proteinExistence type="predicted"/>
<dbReference type="PROSITE" id="PS50109">
    <property type="entry name" value="HIS_KIN"/>
    <property type="match status" value="1"/>
</dbReference>
<accession>A0ABX7P4W2</accession>
<dbReference type="RefSeq" id="WP_206727010.1">
    <property type="nucleotide sequence ID" value="NZ_CP071090.1"/>
</dbReference>
<evidence type="ECO:0000259" key="10">
    <source>
        <dbReference type="PROSITE" id="PS50109"/>
    </source>
</evidence>
<gene>
    <name evidence="12" type="ORF">JY651_11215</name>
</gene>
<keyword evidence="6" id="KW-0418">Kinase</keyword>
<keyword evidence="8" id="KW-0902">Two-component regulatory system</keyword>
<reference evidence="12 13" key="1">
    <citation type="submission" date="2021-02" db="EMBL/GenBank/DDBJ databases">
        <title>De Novo genome assembly of isolated myxobacteria.</title>
        <authorList>
            <person name="Stevens D.C."/>
        </authorList>
    </citation>
    <scope>NUCLEOTIDE SEQUENCE [LARGE SCALE GENOMIC DNA]</scope>
    <source>
        <strain evidence="13">SCPEA02</strain>
    </source>
</reference>
<dbReference type="Proteomes" id="UP000662747">
    <property type="component" value="Chromosome"/>
</dbReference>
<dbReference type="Pfam" id="PF00512">
    <property type="entry name" value="HisKA"/>
    <property type="match status" value="1"/>
</dbReference>
<evidence type="ECO:0000256" key="8">
    <source>
        <dbReference type="ARBA" id="ARBA00023012"/>
    </source>
</evidence>